<sequence length="327" mass="35361">MAPMSLIDDSDENVVFSRGGFTTRRPDVTADSCNGRHELNNGQKSEAAVGYVVDTEDHSTYRPSRPQVGPPSFIDDSSEVGVRNADRKSLSRHKDTKTQFENPDPGAEQAYKSLVKKVQNARKNGFVEFEDGKWRYDLQFVRDGKTTSLLSNAVSSSSAKNASLPSGNPKQAEIPQKRTVPASQDTPAAHRIELRGNQKASIANHVGGIPFPTVPRKPKVIVAHELTDEERISKPTAFVVSPNHCGQKEDIPRFGFLIPGANGKIRLVNNSNGSVLTYRGAEARPSRAVDVTATPVAQSPGPISRANYQAPTVESVSDSGDLGGLFD</sequence>
<accession>A0A1J9S087</accession>
<gene>
    <name evidence="2" type="ORF">BKCO1_3000077</name>
</gene>
<comment type="caution">
    <text evidence="2">The sequence shown here is derived from an EMBL/GenBank/DDBJ whole genome shotgun (WGS) entry which is preliminary data.</text>
</comment>
<evidence type="ECO:0000256" key="1">
    <source>
        <dbReference type="SAM" id="MobiDB-lite"/>
    </source>
</evidence>
<dbReference type="Proteomes" id="UP000183809">
    <property type="component" value="Unassembled WGS sequence"/>
</dbReference>
<proteinExistence type="predicted"/>
<dbReference type="OrthoDB" id="3942796at2759"/>
<dbReference type="EMBL" id="MNUE01000030">
    <property type="protein sequence ID" value="OJD33436.1"/>
    <property type="molecule type" value="Genomic_DNA"/>
</dbReference>
<dbReference type="AlphaFoldDB" id="A0A1J9S087"/>
<protein>
    <submittedName>
        <fullName evidence="2">Sac3 ganp family protein</fullName>
    </submittedName>
</protein>
<dbReference type="GeneID" id="31014221"/>
<keyword evidence="3" id="KW-1185">Reference proteome</keyword>
<feature type="compositionally biased region" description="Basic and acidic residues" evidence="1">
    <location>
        <begin position="24"/>
        <end position="39"/>
    </location>
</feature>
<evidence type="ECO:0000313" key="2">
    <source>
        <dbReference type="EMBL" id="OJD33436.1"/>
    </source>
</evidence>
<feature type="region of interest" description="Disordered" evidence="1">
    <location>
        <begin position="155"/>
        <end position="187"/>
    </location>
</feature>
<organism evidence="2 3">
    <name type="scientific">Diplodia corticola</name>
    <dbReference type="NCBI Taxonomy" id="236234"/>
    <lineage>
        <taxon>Eukaryota</taxon>
        <taxon>Fungi</taxon>
        <taxon>Dikarya</taxon>
        <taxon>Ascomycota</taxon>
        <taxon>Pezizomycotina</taxon>
        <taxon>Dothideomycetes</taxon>
        <taxon>Dothideomycetes incertae sedis</taxon>
        <taxon>Botryosphaeriales</taxon>
        <taxon>Botryosphaeriaceae</taxon>
        <taxon>Diplodia</taxon>
    </lineage>
</organism>
<feature type="compositionally biased region" description="Polar residues" evidence="1">
    <location>
        <begin position="306"/>
        <end position="318"/>
    </location>
</feature>
<feature type="region of interest" description="Disordered" evidence="1">
    <location>
        <begin position="1"/>
        <end position="107"/>
    </location>
</feature>
<feature type="compositionally biased region" description="Basic and acidic residues" evidence="1">
    <location>
        <begin position="84"/>
        <end position="98"/>
    </location>
</feature>
<name>A0A1J9S087_9PEZI</name>
<feature type="region of interest" description="Disordered" evidence="1">
    <location>
        <begin position="294"/>
        <end position="327"/>
    </location>
</feature>
<evidence type="ECO:0000313" key="3">
    <source>
        <dbReference type="Proteomes" id="UP000183809"/>
    </source>
</evidence>
<dbReference type="RefSeq" id="XP_020129696.1">
    <property type="nucleotide sequence ID" value="XM_020273960.1"/>
</dbReference>
<reference evidence="2 3" key="1">
    <citation type="submission" date="2016-10" db="EMBL/GenBank/DDBJ databases">
        <title>Proteomics and genomics reveal pathogen-plant mechanisms compatible with a hemibiotrophic lifestyle of Diplodia corticola.</title>
        <authorList>
            <person name="Fernandes I."/>
            <person name="De Jonge R."/>
            <person name="Van De Peer Y."/>
            <person name="Devreese B."/>
            <person name="Alves A."/>
            <person name="Esteves A.C."/>
        </authorList>
    </citation>
    <scope>NUCLEOTIDE SEQUENCE [LARGE SCALE GENOMIC DNA]</scope>
    <source>
        <strain evidence="2 3">CBS 112549</strain>
    </source>
</reference>
<feature type="compositionally biased region" description="Low complexity" evidence="1">
    <location>
        <begin position="155"/>
        <end position="166"/>
    </location>
</feature>